<feature type="binding site" evidence="7">
    <location>
        <position position="79"/>
    </location>
    <ligand>
        <name>substrate</name>
    </ligand>
</feature>
<keyword evidence="7" id="KW-0460">Magnesium</keyword>
<keyword evidence="1 7" id="KW-0028">Amino-acid biosynthesis</keyword>
<name>A0A3E3DYH2_9FIRM</name>
<keyword evidence="2 7" id="KW-0808">Transferase</keyword>
<evidence type="ECO:0000256" key="3">
    <source>
        <dbReference type="ARBA" id="ARBA00022741"/>
    </source>
</evidence>
<comment type="caution">
    <text evidence="7">Lacks conserved residue(s) required for the propagation of feature annotation.</text>
</comment>
<dbReference type="HAMAP" id="MF_00109">
    <property type="entry name" value="Shikimate_kinase"/>
    <property type="match status" value="1"/>
</dbReference>
<evidence type="ECO:0000256" key="4">
    <source>
        <dbReference type="ARBA" id="ARBA00022777"/>
    </source>
</evidence>
<accession>A0A3E3DYH2</accession>
<keyword evidence="3 7" id="KW-0547">Nucleotide-binding</keyword>
<dbReference type="PANTHER" id="PTHR21087">
    <property type="entry name" value="SHIKIMATE KINASE"/>
    <property type="match status" value="1"/>
</dbReference>
<dbReference type="UniPathway" id="UPA00053">
    <property type="reaction ID" value="UER00088"/>
</dbReference>
<dbReference type="Proteomes" id="UP000261212">
    <property type="component" value="Unassembled WGS sequence"/>
</dbReference>
<keyword evidence="6 7" id="KW-0057">Aromatic amino acid biosynthesis</keyword>
<dbReference type="PANTHER" id="PTHR21087:SF16">
    <property type="entry name" value="SHIKIMATE KINASE 1, CHLOROPLASTIC"/>
    <property type="match status" value="1"/>
</dbReference>
<gene>
    <name evidence="7" type="primary">aroK</name>
    <name evidence="8" type="ORF">DW687_06110</name>
</gene>
<protein>
    <recommendedName>
        <fullName evidence="7">Shikimate kinase</fullName>
        <shortName evidence="7">SK</shortName>
        <ecNumber evidence="7">2.7.1.71</ecNumber>
    </recommendedName>
</protein>
<dbReference type="InterPro" id="IPR027417">
    <property type="entry name" value="P-loop_NTPase"/>
</dbReference>
<comment type="cofactor">
    <cofactor evidence="7">
        <name>Mg(2+)</name>
        <dbReference type="ChEBI" id="CHEBI:18420"/>
    </cofactor>
    <text evidence="7">Binds 1 Mg(2+) ion per subunit.</text>
</comment>
<evidence type="ECO:0000256" key="2">
    <source>
        <dbReference type="ARBA" id="ARBA00022679"/>
    </source>
</evidence>
<comment type="pathway">
    <text evidence="7">Metabolic intermediate biosynthesis; chorismate biosynthesis; chorismate from D-erythrose 4-phosphate and phosphoenolpyruvate: step 5/7.</text>
</comment>
<dbReference type="GO" id="GO:0004765">
    <property type="term" value="F:shikimate kinase activity"/>
    <property type="evidence" value="ECO:0007669"/>
    <property type="project" value="UniProtKB-UniRule"/>
</dbReference>
<comment type="catalytic activity">
    <reaction evidence="7">
        <text>shikimate + ATP = 3-phosphoshikimate + ADP + H(+)</text>
        <dbReference type="Rhea" id="RHEA:13121"/>
        <dbReference type="ChEBI" id="CHEBI:15378"/>
        <dbReference type="ChEBI" id="CHEBI:30616"/>
        <dbReference type="ChEBI" id="CHEBI:36208"/>
        <dbReference type="ChEBI" id="CHEBI:145989"/>
        <dbReference type="ChEBI" id="CHEBI:456216"/>
        <dbReference type="EC" id="2.7.1.71"/>
    </reaction>
</comment>
<feature type="binding site" evidence="7">
    <location>
        <position position="134"/>
    </location>
    <ligand>
        <name>substrate</name>
    </ligand>
</feature>
<dbReference type="GO" id="GO:0009073">
    <property type="term" value="P:aromatic amino acid family biosynthetic process"/>
    <property type="evidence" value="ECO:0007669"/>
    <property type="project" value="UniProtKB-KW"/>
</dbReference>
<dbReference type="GO" id="GO:0005524">
    <property type="term" value="F:ATP binding"/>
    <property type="evidence" value="ECO:0007669"/>
    <property type="project" value="UniProtKB-UniRule"/>
</dbReference>
<dbReference type="GO" id="GO:0008652">
    <property type="term" value="P:amino acid biosynthetic process"/>
    <property type="evidence" value="ECO:0007669"/>
    <property type="project" value="UniProtKB-KW"/>
</dbReference>
<evidence type="ECO:0000256" key="6">
    <source>
        <dbReference type="ARBA" id="ARBA00023141"/>
    </source>
</evidence>
<feature type="binding site" evidence="7">
    <location>
        <position position="16"/>
    </location>
    <ligand>
        <name>Mg(2+)</name>
        <dbReference type="ChEBI" id="CHEBI:18420"/>
    </ligand>
</feature>
<feature type="binding site" evidence="7">
    <location>
        <position position="57"/>
    </location>
    <ligand>
        <name>substrate</name>
    </ligand>
</feature>
<dbReference type="SUPFAM" id="SSF52540">
    <property type="entry name" value="P-loop containing nucleoside triphosphate hydrolases"/>
    <property type="match status" value="1"/>
</dbReference>
<dbReference type="GO" id="GO:0009423">
    <property type="term" value="P:chorismate biosynthetic process"/>
    <property type="evidence" value="ECO:0007669"/>
    <property type="project" value="UniProtKB-UniRule"/>
</dbReference>
<keyword evidence="7" id="KW-0963">Cytoplasm</keyword>
<dbReference type="GO" id="GO:0005829">
    <property type="term" value="C:cytosol"/>
    <property type="evidence" value="ECO:0007669"/>
    <property type="project" value="TreeGrafter"/>
</dbReference>
<keyword evidence="5 7" id="KW-0067">ATP-binding</keyword>
<dbReference type="GO" id="GO:0000287">
    <property type="term" value="F:magnesium ion binding"/>
    <property type="evidence" value="ECO:0007669"/>
    <property type="project" value="UniProtKB-UniRule"/>
</dbReference>
<proteinExistence type="inferred from homology"/>
<keyword evidence="7" id="KW-0479">Metal-binding</keyword>
<dbReference type="EC" id="2.7.1.71" evidence="7"/>
<comment type="function">
    <text evidence="7">Catalyzes the specific phosphorylation of the 3-hydroxyl group of shikimic acid using ATP as a cosubstrate.</text>
</comment>
<evidence type="ECO:0000313" key="8">
    <source>
        <dbReference type="EMBL" id="RGD74337.1"/>
    </source>
</evidence>
<evidence type="ECO:0000256" key="1">
    <source>
        <dbReference type="ARBA" id="ARBA00022605"/>
    </source>
</evidence>
<sequence>MKKNILLIGMPGCGKSSIGKALSKSMDLKYIDMDDYIEKKTGKAISELFEKGEDYFRDIETECAKEISNMENMLISAGGGIILRKENMDFLKRTSTVIFINRSVKNLLKSKNLGANRPLLKDNENHIYKLYNDRIGLYKKYADIEVDNNGYFKNCVEEIMRKIR</sequence>
<dbReference type="InterPro" id="IPR000623">
    <property type="entry name" value="Shikimate_kinase/TSH1"/>
</dbReference>
<evidence type="ECO:0000256" key="7">
    <source>
        <dbReference type="HAMAP-Rule" id="MF_00109"/>
    </source>
</evidence>
<organism evidence="8 9">
    <name type="scientific">Anaerofustis stercorihominis</name>
    <dbReference type="NCBI Taxonomy" id="214853"/>
    <lineage>
        <taxon>Bacteria</taxon>
        <taxon>Bacillati</taxon>
        <taxon>Bacillota</taxon>
        <taxon>Clostridia</taxon>
        <taxon>Eubacteriales</taxon>
        <taxon>Eubacteriaceae</taxon>
        <taxon>Anaerofustis</taxon>
    </lineage>
</organism>
<feature type="binding site" evidence="7">
    <location>
        <position position="117"/>
    </location>
    <ligand>
        <name>ATP</name>
        <dbReference type="ChEBI" id="CHEBI:30616"/>
    </ligand>
</feature>
<dbReference type="EMBL" id="QUSM01000003">
    <property type="protein sequence ID" value="RGD74337.1"/>
    <property type="molecule type" value="Genomic_DNA"/>
</dbReference>
<dbReference type="RefSeq" id="WP_117532089.1">
    <property type="nucleotide sequence ID" value="NZ_QUSM01000003.1"/>
</dbReference>
<evidence type="ECO:0000313" key="9">
    <source>
        <dbReference type="Proteomes" id="UP000261212"/>
    </source>
</evidence>
<feature type="binding site" evidence="7">
    <location>
        <begin position="12"/>
        <end position="17"/>
    </location>
    <ligand>
        <name>ATP</name>
        <dbReference type="ChEBI" id="CHEBI:30616"/>
    </ligand>
</feature>
<evidence type="ECO:0000256" key="5">
    <source>
        <dbReference type="ARBA" id="ARBA00022840"/>
    </source>
</evidence>
<dbReference type="PRINTS" id="PR01100">
    <property type="entry name" value="SHIKIMTKNASE"/>
</dbReference>
<comment type="similarity">
    <text evidence="7">Belongs to the shikimate kinase family.</text>
</comment>
<dbReference type="Gene3D" id="3.40.50.300">
    <property type="entry name" value="P-loop containing nucleotide triphosphate hydrolases"/>
    <property type="match status" value="1"/>
</dbReference>
<dbReference type="InterPro" id="IPR031322">
    <property type="entry name" value="Shikimate/glucono_kinase"/>
</dbReference>
<keyword evidence="4 7" id="KW-0418">Kinase</keyword>
<comment type="subunit">
    <text evidence="7">Monomer.</text>
</comment>
<comment type="subcellular location">
    <subcellularLocation>
        <location evidence="7">Cytoplasm</location>
    </subcellularLocation>
</comment>
<dbReference type="CDD" id="cd00464">
    <property type="entry name" value="SK"/>
    <property type="match status" value="1"/>
</dbReference>
<dbReference type="AlphaFoldDB" id="A0A3E3DYH2"/>
<reference evidence="8 9" key="1">
    <citation type="submission" date="2018-08" db="EMBL/GenBank/DDBJ databases">
        <title>A genome reference for cultivated species of the human gut microbiota.</title>
        <authorList>
            <person name="Zou Y."/>
            <person name="Xue W."/>
            <person name="Luo G."/>
        </authorList>
    </citation>
    <scope>NUCLEOTIDE SEQUENCE [LARGE SCALE GENOMIC DNA]</scope>
    <source>
        <strain evidence="8 9">AM25-6</strain>
    </source>
</reference>
<feature type="binding site" evidence="7">
    <location>
        <position position="34"/>
    </location>
    <ligand>
        <name>substrate</name>
    </ligand>
</feature>
<comment type="caution">
    <text evidence="8">The sequence shown here is derived from an EMBL/GenBank/DDBJ whole genome shotgun (WGS) entry which is preliminary data.</text>
</comment>
<dbReference type="Pfam" id="PF01202">
    <property type="entry name" value="SKI"/>
    <property type="match status" value="1"/>
</dbReference>